<keyword evidence="1" id="KW-0812">Transmembrane</keyword>
<evidence type="ECO:0000313" key="2">
    <source>
        <dbReference type="EMBL" id="CBY06778.1"/>
    </source>
</evidence>
<feature type="transmembrane region" description="Helical" evidence="1">
    <location>
        <begin position="111"/>
        <end position="131"/>
    </location>
</feature>
<gene>
    <name evidence="2" type="ORF">GSOID_T00005840001</name>
</gene>
<dbReference type="Proteomes" id="UP000001307">
    <property type="component" value="Unassembled WGS sequence"/>
</dbReference>
<dbReference type="InParanoid" id="E4WSY7"/>
<evidence type="ECO:0000256" key="1">
    <source>
        <dbReference type="SAM" id="Phobius"/>
    </source>
</evidence>
<keyword evidence="1" id="KW-0472">Membrane</keyword>
<organism evidence="2">
    <name type="scientific">Oikopleura dioica</name>
    <name type="common">Tunicate</name>
    <dbReference type="NCBI Taxonomy" id="34765"/>
    <lineage>
        <taxon>Eukaryota</taxon>
        <taxon>Metazoa</taxon>
        <taxon>Chordata</taxon>
        <taxon>Tunicata</taxon>
        <taxon>Appendicularia</taxon>
        <taxon>Copelata</taxon>
        <taxon>Oikopleuridae</taxon>
        <taxon>Oikopleura</taxon>
    </lineage>
</organism>
<keyword evidence="3" id="KW-1185">Reference proteome</keyword>
<name>E4WSY7_OIKDI</name>
<feature type="transmembrane region" description="Helical" evidence="1">
    <location>
        <begin position="43"/>
        <end position="64"/>
    </location>
</feature>
<sequence>MSAPLYINVDDLREQENFNYSAIDQYWQDKGYTDDNLRSQYKLLTFFGFLNFFVAIGLYFSTWLSRKKIGLAKLLGEEKMNGWEKFCTEFKLGQTPAINFVSSCLVTNDRVFITLRIILALWSLMITIFTWAGSRSVFFGTYYPLATIITIYVSRHRHLIVEGFGSKMMFLNKVLQWLFGLQAPFRIVMAITYWTKWFGLCRYRDMMKNVDNPRIILFQSEFCPLLFLLTEMLWFDTSFDVKACTHSVALISFQCISFITAAQRKDGVSAEPQIMITVRESPASSVPKNVDDSLSLSILWPFYGAHLSNENVDFLKNSSHQRTT</sequence>
<proteinExistence type="predicted"/>
<accession>E4WSY7</accession>
<protein>
    <submittedName>
        <fullName evidence="2">Uncharacterized protein</fullName>
    </submittedName>
</protein>
<reference evidence="2" key="1">
    <citation type="journal article" date="2010" name="Science">
        <title>Plasticity of animal genome architecture unmasked by rapid evolution of a pelagic tunicate.</title>
        <authorList>
            <person name="Denoeud F."/>
            <person name="Henriet S."/>
            <person name="Mungpakdee S."/>
            <person name="Aury J.M."/>
            <person name="Da Silva C."/>
            <person name="Brinkmann H."/>
            <person name="Mikhaleva J."/>
            <person name="Olsen L.C."/>
            <person name="Jubin C."/>
            <person name="Canestro C."/>
            <person name="Bouquet J.M."/>
            <person name="Danks G."/>
            <person name="Poulain J."/>
            <person name="Campsteijn C."/>
            <person name="Adamski M."/>
            <person name="Cross I."/>
            <person name="Yadetie F."/>
            <person name="Muffato M."/>
            <person name="Louis A."/>
            <person name="Butcher S."/>
            <person name="Tsagkogeorga G."/>
            <person name="Konrad A."/>
            <person name="Singh S."/>
            <person name="Jensen M.F."/>
            <person name="Cong E.H."/>
            <person name="Eikeseth-Otteraa H."/>
            <person name="Noel B."/>
            <person name="Anthouard V."/>
            <person name="Porcel B.M."/>
            <person name="Kachouri-Lafond R."/>
            <person name="Nishino A."/>
            <person name="Ugolini M."/>
            <person name="Chourrout P."/>
            <person name="Nishida H."/>
            <person name="Aasland R."/>
            <person name="Huzurbazar S."/>
            <person name="Westhof E."/>
            <person name="Delsuc F."/>
            <person name="Lehrach H."/>
            <person name="Reinhardt R."/>
            <person name="Weissenbach J."/>
            <person name="Roy S.W."/>
            <person name="Artiguenave F."/>
            <person name="Postlethwait J.H."/>
            <person name="Manak J.R."/>
            <person name="Thompson E.M."/>
            <person name="Jaillon O."/>
            <person name="Du Pasquier L."/>
            <person name="Boudinot P."/>
            <person name="Liberles D.A."/>
            <person name="Volff J.N."/>
            <person name="Philippe H."/>
            <person name="Lenhard B."/>
            <person name="Roest Crollius H."/>
            <person name="Wincker P."/>
            <person name="Chourrout D."/>
        </authorList>
    </citation>
    <scope>NUCLEOTIDE SEQUENCE [LARGE SCALE GENOMIC DNA]</scope>
</reference>
<dbReference type="EMBL" id="FN653016">
    <property type="protein sequence ID" value="CBY06778.1"/>
    <property type="molecule type" value="Genomic_DNA"/>
</dbReference>
<feature type="transmembrane region" description="Helical" evidence="1">
    <location>
        <begin position="174"/>
        <end position="195"/>
    </location>
</feature>
<dbReference type="AlphaFoldDB" id="E4WSY7"/>
<evidence type="ECO:0000313" key="3">
    <source>
        <dbReference type="Proteomes" id="UP000001307"/>
    </source>
</evidence>
<keyword evidence="1" id="KW-1133">Transmembrane helix</keyword>